<organism evidence="5 6">
    <name type="scientific">Mycena pura</name>
    <dbReference type="NCBI Taxonomy" id="153505"/>
    <lineage>
        <taxon>Eukaryota</taxon>
        <taxon>Fungi</taxon>
        <taxon>Dikarya</taxon>
        <taxon>Basidiomycota</taxon>
        <taxon>Agaricomycotina</taxon>
        <taxon>Agaricomycetes</taxon>
        <taxon>Agaricomycetidae</taxon>
        <taxon>Agaricales</taxon>
        <taxon>Marasmiineae</taxon>
        <taxon>Mycenaceae</taxon>
        <taxon>Mycena</taxon>
    </lineage>
</organism>
<dbReference type="PANTHER" id="PTHR40463:SF1">
    <property type="entry name" value="PH-RESPONSE REGULATOR PROTEIN PALC"/>
    <property type="match status" value="1"/>
</dbReference>
<evidence type="ECO:0000256" key="3">
    <source>
        <dbReference type="SAM" id="MobiDB-lite"/>
    </source>
</evidence>
<dbReference type="InterPro" id="IPR004328">
    <property type="entry name" value="BRO1_dom"/>
</dbReference>
<dbReference type="PROSITE" id="PS51180">
    <property type="entry name" value="BRO1"/>
    <property type="match status" value="1"/>
</dbReference>
<feature type="domain" description="BRO1" evidence="4">
    <location>
        <begin position="1"/>
        <end position="438"/>
    </location>
</feature>
<accession>A0AAD6VK57</accession>
<gene>
    <name evidence="5" type="ORF">GGX14DRAFT_448680</name>
</gene>
<proteinExistence type="inferred from homology"/>
<evidence type="ECO:0000256" key="1">
    <source>
        <dbReference type="ARBA" id="ARBA00010997"/>
    </source>
</evidence>
<evidence type="ECO:0000313" key="5">
    <source>
        <dbReference type="EMBL" id="KAJ7212308.1"/>
    </source>
</evidence>
<evidence type="ECO:0000256" key="2">
    <source>
        <dbReference type="ARBA" id="ARBA00022193"/>
    </source>
</evidence>
<dbReference type="Proteomes" id="UP001219525">
    <property type="component" value="Unassembled WGS sequence"/>
</dbReference>
<reference evidence="5" key="1">
    <citation type="submission" date="2023-03" db="EMBL/GenBank/DDBJ databases">
        <title>Massive genome expansion in bonnet fungi (Mycena s.s.) driven by repeated elements and novel gene families across ecological guilds.</title>
        <authorList>
            <consortium name="Lawrence Berkeley National Laboratory"/>
            <person name="Harder C.B."/>
            <person name="Miyauchi S."/>
            <person name="Viragh M."/>
            <person name="Kuo A."/>
            <person name="Thoen E."/>
            <person name="Andreopoulos B."/>
            <person name="Lu D."/>
            <person name="Skrede I."/>
            <person name="Drula E."/>
            <person name="Henrissat B."/>
            <person name="Morin E."/>
            <person name="Kohler A."/>
            <person name="Barry K."/>
            <person name="LaButti K."/>
            <person name="Morin E."/>
            <person name="Salamov A."/>
            <person name="Lipzen A."/>
            <person name="Mereny Z."/>
            <person name="Hegedus B."/>
            <person name="Baldrian P."/>
            <person name="Stursova M."/>
            <person name="Weitz H."/>
            <person name="Taylor A."/>
            <person name="Grigoriev I.V."/>
            <person name="Nagy L.G."/>
            <person name="Martin F."/>
            <person name="Kauserud H."/>
        </authorList>
    </citation>
    <scope>NUCLEOTIDE SEQUENCE</scope>
    <source>
        <strain evidence="5">9144</strain>
    </source>
</reference>
<feature type="region of interest" description="Disordered" evidence="3">
    <location>
        <begin position="405"/>
        <end position="438"/>
    </location>
</feature>
<dbReference type="GO" id="GO:0005886">
    <property type="term" value="C:plasma membrane"/>
    <property type="evidence" value="ECO:0007669"/>
    <property type="project" value="TreeGrafter"/>
</dbReference>
<keyword evidence="6" id="KW-1185">Reference proteome</keyword>
<comment type="caution">
    <text evidence="5">The sequence shown here is derived from an EMBL/GenBank/DDBJ whole genome shotgun (WGS) entry which is preliminary data.</text>
</comment>
<evidence type="ECO:0000259" key="4">
    <source>
        <dbReference type="PROSITE" id="PS51180"/>
    </source>
</evidence>
<dbReference type="SMART" id="SM01041">
    <property type="entry name" value="BRO1"/>
    <property type="match status" value="1"/>
</dbReference>
<dbReference type="GO" id="GO:0071467">
    <property type="term" value="P:cellular response to pH"/>
    <property type="evidence" value="ECO:0007669"/>
    <property type="project" value="InterPro"/>
</dbReference>
<dbReference type="Pfam" id="PF03097">
    <property type="entry name" value="BRO1"/>
    <property type="match status" value="1"/>
</dbReference>
<dbReference type="InterPro" id="IPR037505">
    <property type="entry name" value="pH-resp_palC"/>
</dbReference>
<dbReference type="AlphaFoldDB" id="A0AAD6VK57"/>
<dbReference type="EMBL" id="JARJCW010000024">
    <property type="protein sequence ID" value="KAJ7212308.1"/>
    <property type="molecule type" value="Genomic_DNA"/>
</dbReference>
<feature type="compositionally biased region" description="Basic and acidic residues" evidence="3">
    <location>
        <begin position="408"/>
        <end position="425"/>
    </location>
</feature>
<dbReference type="Gene3D" id="1.25.40.280">
    <property type="entry name" value="alix/aip1 like domains"/>
    <property type="match status" value="1"/>
</dbReference>
<dbReference type="PANTHER" id="PTHR40463">
    <property type="entry name" value="PH-RESPONSE REGULATOR PROTEIN PALC"/>
    <property type="match status" value="1"/>
</dbReference>
<comment type="similarity">
    <text evidence="1">Belongs to the palC family.</text>
</comment>
<dbReference type="CDD" id="cd09245">
    <property type="entry name" value="BRO1_UmRIM23-like"/>
    <property type="match status" value="1"/>
</dbReference>
<dbReference type="InterPro" id="IPR038499">
    <property type="entry name" value="BRO1_sf"/>
</dbReference>
<protein>
    <recommendedName>
        <fullName evidence="2">pH-response regulator protein palC</fullName>
    </recommendedName>
</protein>
<sequence>MYLYELPTTGAISFYDFCTDVTSEKLYTSHISETTQSRANLRAVLKESKRTQDGEKDHLKLVKILEDYIPKLRGIMTCIASGHIELKSEPTFSWRTTLSANLFNTSPRLSLPSLHADLANALLTYAFALSNLAHAKVASLGTYERDRAISDMDRKAKESQLTVAADLLCRASGIFTYISETVLLEWESASGASSAVVKPPDMSREVNDALAKSSLADAQTLAIRKLLSKSVYDSNVAPGPPLPKSHPSPALISKLHLECSSLYSSARTLAITPSSAGKRKDAPGEVSADVRHYLIEEAAFHDALSHKWLGVDAGENGGNERGGDAVGFLAWAKKELEELKGRKKDRVSNELESVNVFLKHYKKVNDSLHFQPVPTQADLQARVPTGRLVRSATAFVLPQPAFGPGSVEDARRKAEELGLEEESKTTSDGTYAGAGSYF</sequence>
<name>A0AAD6VK57_9AGAR</name>
<evidence type="ECO:0000313" key="6">
    <source>
        <dbReference type="Proteomes" id="UP001219525"/>
    </source>
</evidence>